<dbReference type="Proteomes" id="UP001195483">
    <property type="component" value="Unassembled WGS sequence"/>
</dbReference>
<sequence>MCGIERTWPDPISFRNPGSNLDLAVPDGVLGLDPGRHHWREQTVDALPPASATGSY</sequence>
<feature type="non-terminal residue" evidence="1">
    <location>
        <position position="56"/>
    </location>
</feature>
<evidence type="ECO:0000313" key="1">
    <source>
        <dbReference type="EMBL" id="KAK3580330.1"/>
    </source>
</evidence>
<accession>A0AAE0RVZ1</accession>
<keyword evidence="2" id="KW-1185">Reference proteome</keyword>
<evidence type="ECO:0000313" key="2">
    <source>
        <dbReference type="Proteomes" id="UP001195483"/>
    </source>
</evidence>
<protein>
    <submittedName>
        <fullName evidence="1">Uncharacterized protein</fullName>
    </submittedName>
</protein>
<organism evidence="1 2">
    <name type="scientific">Potamilus streckersoni</name>
    <dbReference type="NCBI Taxonomy" id="2493646"/>
    <lineage>
        <taxon>Eukaryota</taxon>
        <taxon>Metazoa</taxon>
        <taxon>Spiralia</taxon>
        <taxon>Lophotrochozoa</taxon>
        <taxon>Mollusca</taxon>
        <taxon>Bivalvia</taxon>
        <taxon>Autobranchia</taxon>
        <taxon>Heteroconchia</taxon>
        <taxon>Palaeoheterodonta</taxon>
        <taxon>Unionida</taxon>
        <taxon>Unionoidea</taxon>
        <taxon>Unionidae</taxon>
        <taxon>Ambleminae</taxon>
        <taxon>Lampsilini</taxon>
        <taxon>Potamilus</taxon>
    </lineage>
</organism>
<comment type="caution">
    <text evidence="1">The sequence shown here is derived from an EMBL/GenBank/DDBJ whole genome shotgun (WGS) entry which is preliminary data.</text>
</comment>
<name>A0AAE0RVZ1_9BIVA</name>
<gene>
    <name evidence="1" type="ORF">CHS0354_003565</name>
</gene>
<reference evidence="1" key="1">
    <citation type="journal article" date="2021" name="Genome Biol. Evol.">
        <title>A High-Quality Reference Genome for a Parasitic Bivalve with Doubly Uniparental Inheritance (Bivalvia: Unionida).</title>
        <authorList>
            <person name="Smith C.H."/>
        </authorList>
    </citation>
    <scope>NUCLEOTIDE SEQUENCE</scope>
    <source>
        <strain evidence="1">CHS0354</strain>
    </source>
</reference>
<dbReference type="AlphaFoldDB" id="A0AAE0RVZ1"/>
<proteinExistence type="predicted"/>
<reference evidence="1" key="2">
    <citation type="journal article" date="2021" name="Genome Biol. Evol.">
        <title>Developing a high-quality reference genome for a parasitic bivalve with doubly uniparental inheritance (Bivalvia: Unionida).</title>
        <authorList>
            <person name="Smith C.H."/>
        </authorList>
    </citation>
    <scope>NUCLEOTIDE SEQUENCE</scope>
    <source>
        <strain evidence="1">CHS0354</strain>
        <tissue evidence="1">Mantle</tissue>
    </source>
</reference>
<reference evidence="1" key="3">
    <citation type="submission" date="2023-05" db="EMBL/GenBank/DDBJ databases">
        <authorList>
            <person name="Smith C.H."/>
        </authorList>
    </citation>
    <scope>NUCLEOTIDE SEQUENCE</scope>
    <source>
        <strain evidence="1">CHS0354</strain>
        <tissue evidence="1">Mantle</tissue>
    </source>
</reference>
<dbReference type="EMBL" id="JAEAOA010000281">
    <property type="protein sequence ID" value="KAK3580330.1"/>
    <property type="molecule type" value="Genomic_DNA"/>
</dbReference>